<feature type="domain" description="Myb-like" evidence="2">
    <location>
        <begin position="44"/>
        <end position="97"/>
    </location>
</feature>
<evidence type="ECO:0000256" key="1">
    <source>
        <dbReference type="SAM" id="MobiDB-lite"/>
    </source>
</evidence>
<dbReference type="InterPro" id="IPR001005">
    <property type="entry name" value="SANT/Myb"/>
</dbReference>
<gene>
    <name evidence="3" type="ORF">K2173_026756</name>
</gene>
<dbReference type="CDD" id="cd00167">
    <property type="entry name" value="SANT"/>
    <property type="match status" value="1"/>
</dbReference>
<feature type="region of interest" description="Disordered" evidence="1">
    <location>
        <begin position="107"/>
        <end position="133"/>
    </location>
</feature>
<proteinExistence type="predicted"/>
<comment type="caution">
    <text evidence="3">The sequence shown here is derived from an EMBL/GenBank/DDBJ whole genome shotgun (WGS) entry which is preliminary data.</text>
</comment>
<keyword evidence="4" id="KW-1185">Reference proteome</keyword>
<protein>
    <recommendedName>
        <fullName evidence="2">Myb-like domain-containing protein</fullName>
    </recommendedName>
</protein>
<dbReference type="PANTHER" id="PTHR46872">
    <property type="entry name" value="DNA BINDING PROTEIN"/>
    <property type="match status" value="1"/>
</dbReference>
<feature type="compositionally biased region" description="Basic and acidic residues" evidence="1">
    <location>
        <begin position="207"/>
        <end position="218"/>
    </location>
</feature>
<feature type="compositionally biased region" description="Acidic residues" evidence="1">
    <location>
        <begin position="124"/>
        <end position="133"/>
    </location>
</feature>
<dbReference type="PANTHER" id="PTHR46872:SF4">
    <property type="entry name" value="MYB-LIKE DOMAIN-CONTAINING PROTEIN"/>
    <property type="match status" value="1"/>
</dbReference>
<dbReference type="SUPFAM" id="SSF46689">
    <property type="entry name" value="Homeodomain-like"/>
    <property type="match status" value="1"/>
</dbReference>
<evidence type="ECO:0000313" key="3">
    <source>
        <dbReference type="EMBL" id="KAJ8771579.1"/>
    </source>
</evidence>
<dbReference type="EMBL" id="JAIWQS010000002">
    <property type="protein sequence ID" value="KAJ8771579.1"/>
    <property type="molecule type" value="Genomic_DNA"/>
</dbReference>
<dbReference type="Gene3D" id="1.10.10.60">
    <property type="entry name" value="Homeodomain-like"/>
    <property type="match status" value="1"/>
</dbReference>
<reference evidence="3 4" key="1">
    <citation type="submission" date="2021-09" db="EMBL/GenBank/DDBJ databases">
        <title>Genomic insights and catalytic innovation underlie evolution of tropane alkaloids biosynthesis.</title>
        <authorList>
            <person name="Wang Y.-J."/>
            <person name="Tian T."/>
            <person name="Huang J.-P."/>
            <person name="Huang S.-X."/>
        </authorList>
    </citation>
    <scope>NUCLEOTIDE SEQUENCE [LARGE SCALE GENOMIC DNA]</scope>
    <source>
        <strain evidence="3">KIB-2018</strain>
        <tissue evidence="3">Leaf</tissue>
    </source>
</reference>
<feature type="compositionally biased region" description="Polar residues" evidence="1">
    <location>
        <begin position="224"/>
        <end position="233"/>
    </location>
</feature>
<feature type="region of interest" description="Disordered" evidence="1">
    <location>
        <begin position="167"/>
        <end position="252"/>
    </location>
</feature>
<sequence length="252" mass="28840">MCLDRGSIRCVRQHIVEARQKLIEDLGEQTFRALGFCEMGDEEIANRWTEDEQQAFYEVVMSNPVSLGKNFWNHLSAAFPSRSKSELVSFYFNVFVLRKRAEQNRFHTPNVDSDDDEWQRGEDGVEEEEDDSVVESLTVYGAPCYEQDQTYGCYEHIEDEGEVTASKEATDYDSNRVVSDQEYDGDLDDISGNDFAISSRDYSSGNNDKKLIEFPANKEDDDSCTSYEYQQDNADPCLPLDSVTDGRHSNQQ</sequence>
<dbReference type="Proteomes" id="UP001159364">
    <property type="component" value="Linkage Group LG02"/>
</dbReference>
<organism evidence="3 4">
    <name type="scientific">Erythroxylum novogranatense</name>
    <dbReference type="NCBI Taxonomy" id="1862640"/>
    <lineage>
        <taxon>Eukaryota</taxon>
        <taxon>Viridiplantae</taxon>
        <taxon>Streptophyta</taxon>
        <taxon>Embryophyta</taxon>
        <taxon>Tracheophyta</taxon>
        <taxon>Spermatophyta</taxon>
        <taxon>Magnoliopsida</taxon>
        <taxon>eudicotyledons</taxon>
        <taxon>Gunneridae</taxon>
        <taxon>Pentapetalae</taxon>
        <taxon>rosids</taxon>
        <taxon>fabids</taxon>
        <taxon>Malpighiales</taxon>
        <taxon>Erythroxylaceae</taxon>
        <taxon>Erythroxylum</taxon>
    </lineage>
</organism>
<feature type="compositionally biased region" description="Acidic residues" evidence="1">
    <location>
        <begin position="181"/>
        <end position="191"/>
    </location>
</feature>
<dbReference type="InterPro" id="IPR009057">
    <property type="entry name" value="Homeodomain-like_sf"/>
</dbReference>
<accession>A0AAV8U005</accession>
<dbReference type="AlphaFoldDB" id="A0AAV8U005"/>
<evidence type="ECO:0000259" key="2">
    <source>
        <dbReference type="SMART" id="SM00717"/>
    </source>
</evidence>
<name>A0AAV8U005_9ROSI</name>
<evidence type="ECO:0000313" key="4">
    <source>
        <dbReference type="Proteomes" id="UP001159364"/>
    </source>
</evidence>
<dbReference type="SMART" id="SM00717">
    <property type="entry name" value="SANT"/>
    <property type="match status" value="1"/>
</dbReference>
<dbReference type="Pfam" id="PF00249">
    <property type="entry name" value="Myb_DNA-binding"/>
    <property type="match status" value="1"/>
</dbReference>